<protein>
    <recommendedName>
        <fullName evidence="1">riboflavin kinase</fullName>
        <ecNumber evidence="1">2.7.1.26</ecNumber>
    </recommendedName>
</protein>
<organism evidence="9 10">
    <name type="scientific">Candidatus Alistipes intestinigallinarum</name>
    <dbReference type="NCBI Taxonomy" id="2838440"/>
    <lineage>
        <taxon>Bacteria</taxon>
        <taxon>Pseudomonadati</taxon>
        <taxon>Bacteroidota</taxon>
        <taxon>Bacteroidia</taxon>
        <taxon>Bacteroidales</taxon>
        <taxon>Rikenellaceae</taxon>
        <taxon>Alistipes</taxon>
    </lineage>
</organism>
<feature type="domain" description="Riboflavin kinase" evidence="8">
    <location>
        <begin position="5"/>
        <end position="122"/>
    </location>
</feature>
<dbReference type="PANTHER" id="PTHR22749:SF6">
    <property type="entry name" value="RIBOFLAVIN KINASE"/>
    <property type="match status" value="1"/>
</dbReference>
<comment type="catalytic activity">
    <reaction evidence="7">
        <text>riboflavin + ATP = FMN + ADP + H(+)</text>
        <dbReference type="Rhea" id="RHEA:14357"/>
        <dbReference type="ChEBI" id="CHEBI:15378"/>
        <dbReference type="ChEBI" id="CHEBI:30616"/>
        <dbReference type="ChEBI" id="CHEBI:57986"/>
        <dbReference type="ChEBI" id="CHEBI:58210"/>
        <dbReference type="ChEBI" id="CHEBI:456216"/>
        <dbReference type="EC" id="2.7.1.26"/>
    </reaction>
</comment>
<keyword evidence="5" id="KW-0547">Nucleotide-binding</keyword>
<keyword evidence="3" id="KW-0288">FMN</keyword>
<dbReference type="EC" id="2.7.1.26" evidence="1"/>
<name>A0A9D1Z1X9_9BACT</name>
<proteinExistence type="predicted"/>
<accession>A0A9D1Z1X9</accession>
<dbReference type="InterPro" id="IPR023465">
    <property type="entry name" value="Riboflavin_kinase_dom_sf"/>
</dbReference>
<gene>
    <name evidence="9" type="ORF">H9828_08150</name>
</gene>
<dbReference type="InterPro" id="IPR015865">
    <property type="entry name" value="Riboflavin_kinase_bac/euk"/>
</dbReference>
<dbReference type="Proteomes" id="UP000886844">
    <property type="component" value="Unassembled WGS sequence"/>
</dbReference>
<dbReference type="GO" id="GO:0009398">
    <property type="term" value="P:FMN biosynthetic process"/>
    <property type="evidence" value="ECO:0007669"/>
    <property type="project" value="TreeGrafter"/>
</dbReference>
<dbReference type="Pfam" id="PF01687">
    <property type="entry name" value="Flavokinase"/>
    <property type="match status" value="1"/>
</dbReference>
<evidence type="ECO:0000256" key="5">
    <source>
        <dbReference type="ARBA" id="ARBA00022741"/>
    </source>
</evidence>
<evidence type="ECO:0000259" key="8">
    <source>
        <dbReference type="SMART" id="SM00904"/>
    </source>
</evidence>
<keyword evidence="2" id="KW-0285">Flavoprotein</keyword>
<dbReference type="GO" id="GO:0009231">
    <property type="term" value="P:riboflavin biosynthetic process"/>
    <property type="evidence" value="ECO:0007669"/>
    <property type="project" value="InterPro"/>
</dbReference>
<evidence type="ECO:0000313" key="10">
    <source>
        <dbReference type="Proteomes" id="UP000886844"/>
    </source>
</evidence>
<keyword evidence="4" id="KW-0808">Transferase</keyword>
<dbReference type="Gene3D" id="2.40.30.30">
    <property type="entry name" value="Riboflavin kinase-like"/>
    <property type="match status" value="1"/>
</dbReference>
<dbReference type="InterPro" id="IPR023468">
    <property type="entry name" value="Riboflavin_kinase"/>
</dbReference>
<dbReference type="AlphaFoldDB" id="A0A9D1Z1X9"/>
<dbReference type="EMBL" id="DXDA01000064">
    <property type="protein sequence ID" value="HIY69373.1"/>
    <property type="molecule type" value="Genomic_DNA"/>
</dbReference>
<dbReference type="SUPFAM" id="SSF82114">
    <property type="entry name" value="Riboflavin kinase-like"/>
    <property type="match status" value="1"/>
</dbReference>
<evidence type="ECO:0000256" key="7">
    <source>
        <dbReference type="ARBA" id="ARBA00047880"/>
    </source>
</evidence>
<dbReference type="SMART" id="SM00904">
    <property type="entry name" value="Flavokinase"/>
    <property type="match status" value="1"/>
</dbReference>
<keyword evidence="9" id="KW-0418">Kinase</keyword>
<sequence length="123" mass="13936">MERVVIEGVVEHGRRLGRELGFPTANLAVPEGFSLADGVYRSRAEIDGRWYDGMSNLGCNPSVGGAERRLETHIFDFSEELYGRHLRVELLEKIRGERRFATLEELQAQIAEDRATVLHLLGR</sequence>
<reference evidence="9" key="2">
    <citation type="submission" date="2021-04" db="EMBL/GenBank/DDBJ databases">
        <authorList>
            <person name="Gilroy R."/>
        </authorList>
    </citation>
    <scope>NUCLEOTIDE SEQUENCE</scope>
    <source>
        <strain evidence="9">5134</strain>
    </source>
</reference>
<evidence type="ECO:0000256" key="6">
    <source>
        <dbReference type="ARBA" id="ARBA00022840"/>
    </source>
</evidence>
<keyword evidence="6" id="KW-0067">ATP-binding</keyword>
<evidence type="ECO:0000256" key="3">
    <source>
        <dbReference type="ARBA" id="ARBA00022643"/>
    </source>
</evidence>
<dbReference type="GO" id="GO:0008531">
    <property type="term" value="F:riboflavin kinase activity"/>
    <property type="evidence" value="ECO:0007669"/>
    <property type="project" value="UniProtKB-EC"/>
</dbReference>
<evidence type="ECO:0000256" key="2">
    <source>
        <dbReference type="ARBA" id="ARBA00022630"/>
    </source>
</evidence>
<evidence type="ECO:0000256" key="4">
    <source>
        <dbReference type="ARBA" id="ARBA00022679"/>
    </source>
</evidence>
<comment type="caution">
    <text evidence="9">The sequence shown here is derived from an EMBL/GenBank/DDBJ whole genome shotgun (WGS) entry which is preliminary data.</text>
</comment>
<dbReference type="PANTHER" id="PTHR22749">
    <property type="entry name" value="RIBOFLAVIN KINASE/FMN ADENYLYLTRANSFERASE"/>
    <property type="match status" value="1"/>
</dbReference>
<evidence type="ECO:0000313" key="9">
    <source>
        <dbReference type="EMBL" id="HIY69373.1"/>
    </source>
</evidence>
<dbReference type="GO" id="GO:0005524">
    <property type="term" value="F:ATP binding"/>
    <property type="evidence" value="ECO:0007669"/>
    <property type="project" value="UniProtKB-KW"/>
</dbReference>
<evidence type="ECO:0000256" key="1">
    <source>
        <dbReference type="ARBA" id="ARBA00012105"/>
    </source>
</evidence>
<reference evidence="9" key="1">
    <citation type="journal article" date="2021" name="PeerJ">
        <title>Extensive microbial diversity within the chicken gut microbiome revealed by metagenomics and culture.</title>
        <authorList>
            <person name="Gilroy R."/>
            <person name="Ravi A."/>
            <person name="Getino M."/>
            <person name="Pursley I."/>
            <person name="Horton D.L."/>
            <person name="Alikhan N.F."/>
            <person name="Baker D."/>
            <person name="Gharbi K."/>
            <person name="Hall N."/>
            <person name="Watson M."/>
            <person name="Adriaenssens E.M."/>
            <person name="Foster-Nyarko E."/>
            <person name="Jarju S."/>
            <person name="Secka A."/>
            <person name="Antonio M."/>
            <person name="Oren A."/>
            <person name="Chaudhuri R.R."/>
            <person name="La Ragione R."/>
            <person name="Hildebrand F."/>
            <person name="Pallen M.J."/>
        </authorList>
    </citation>
    <scope>NUCLEOTIDE SEQUENCE</scope>
    <source>
        <strain evidence="9">5134</strain>
    </source>
</reference>